<evidence type="ECO:0000256" key="1">
    <source>
        <dbReference type="SAM" id="MobiDB-lite"/>
    </source>
</evidence>
<dbReference type="PANTHER" id="PTHR36205">
    <property type="entry name" value="CHROMOSOME 19, WHOLE GENOME SHOTGUN SEQUENCE"/>
    <property type="match status" value="1"/>
</dbReference>
<feature type="compositionally biased region" description="Polar residues" evidence="1">
    <location>
        <begin position="37"/>
        <end position="51"/>
    </location>
</feature>
<evidence type="ECO:0008006" key="5">
    <source>
        <dbReference type="Google" id="ProtNLM"/>
    </source>
</evidence>
<dbReference type="InterPro" id="IPR021822">
    <property type="entry name" value="DUF3405"/>
</dbReference>
<evidence type="ECO:0000313" key="3">
    <source>
        <dbReference type="EMBL" id="KKF95341.1"/>
    </source>
</evidence>
<feature type="region of interest" description="Disordered" evidence="1">
    <location>
        <begin position="201"/>
        <end position="233"/>
    </location>
</feature>
<dbReference type="EMBL" id="LBBL01000101">
    <property type="protein sequence ID" value="KKF95341.1"/>
    <property type="molecule type" value="Genomic_DNA"/>
</dbReference>
<dbReference type="OrthoDB" id="3353407at2759"/>
<keyword evidence="4" id="KW-1185">Reference proteome</keyword>
<dbReference type="Pfam" id="PF11885">
    <property type="entry name" value="DUF3405"/>
    <property type="match status" value="1"/>
</dbReference>
<feature type="transmembrane region" description="Helical" evidence="2">
    <location>
        <begin position="103"/>
        <end position="123"/>
    </location>
</feature>
<protein>
    <recommendedName>
        <fullName evidence="5">Major facilitator superfamily transporter</fullName>
    </recommendedName>
</protein>
<proteinExistence type="predicted"/>
<dbReference type="Proteomes" id="UP000034841">
    <property type="component" value="Unassembled WGS sequence"/>
</dbReference>
<gene>
    <name evidence="3" type="ORF">CFO_g2299</name>
</gene>
<dbReference type="AlphaFoldDB" id="A0A0F8B1Z8"/>
<feature type="compositionally biased region" description="Polar residues" evidence="1">
    <location>
        <begin position="12"/>
        <end position="23"/>
    </location>
</feature>
<feature type="region of interest" description="Disordered" evidence="1">
    <location>
        <begin position="1"/>
        <end position="76"/>
    </location>
</feature>
<keyword evidence="2" id="KW-1133">Transmembrane helix</keyword>
<accession>A0A0F8B1Z8</accession>
<comment type="caution">
    <text evidence="3">The sequence shown here is derived from an EMBL/GenBank/DDBJ whole genome shotgun (WGS) entry which is preliminary data.</text>
</comment>
<evidence type="ECO:0000256" key="2">
    <source>
        <dbReference type="SAM" id="Phobius"/>
    </source>
</evidence>
<sequence length="826" mass="93420">MEAFKRLPPFRLQTQKLTQASRQSDNKDDSSLPLFNAENSNTGVPRSPRTNSSSDDEYDDKDDAYPESNPSSAAYPQRNWNTVSLLPTTMASRTSRYHIPGRFIRYLCLLLALAVIAFMGVLVHASIEENNSLANGTHKAQLEKLPTNRPKLSPPPKNIQDQLLADDTDVWNIFPLLTRYYGGLKTLRPFGQVEPEFPMFEKQEPETPENPETPEAPKAAESRDVPTSHAFDSDALHFNDQKECYLDTAGHFKVPPLHVYDGRPHGFPDHATGSYEVLSLPENICLDRYGRYGPYGFGYSIREGGLGAGEYGDVEGMDSVWKQASKVNWHNTDWADAQRRCYKANLSRFNTTEQPSHQPNGFFIGATGQQQKPASTGKLSRTAVVIRCWDEYNWTPNDIMNLRAIISELSLASGGQYDVHLLVQVKDEAAHPIWADDSIYKQRIIDTVPKEFQGISTLWTETEMLALYQGLYDDFPKGKHLPIHGVYRGLLMPLQLFANRHPEYEHFWQWEMDLYYIGHYLDFFRRIEDWSRDQPRKGLWERNARYYVPTVHGSWQNFSEETERQTTQGVSGPGERMIWGPEHPQHKSDLFETEDDPVPPSGQDDTWGVGEEADLITLSPIFDPEGTYWGGNDITGYNKDKGFPPRRAFVTVAGRMSRRLLNKMHRETALKKHFAFAEMWPGTVALHHGYKAVHAPQPIYVDRAWSLPALASTINGGRNGASGGASSSVFGNKEGSLETMSYFYRSEFVGNLYRQFIGLQSKWTSGQRFETKVDESKNGQTIDSMKGGEGRMCLPPMLLHPVKGIEIPVEAPPAKAKTEEEFDAGS</sequence>
<keyword evidence="2" id="KW-0812">Transmembrane</keyword>
<reference evidence="3 4" key="1">
    <citation type="submission" date="2015-04" db="EMBL/GenBank/DDBJ databases">
        <title>Genome sequence of Ceratocystis platani, a major pathogen of plane trees.</title>
        <authorList>
            <person name="Belbahri L."/>
        </authorList>
    </citation>
    <scope>NUCLEOTIDE SEQUENCE [LARGE SCALE GENOMIC DNA]</scope>
    <source>
        <strain evidence="3 4">CFO</strain>
    </source>
</reference>
<feature type="compositionally biased region" description="Basic and acidic residues" evidence="1">
    <location>
        <begin position="218"/>
        <end position="233"/>
    </location>
</feature>
<name>A0A0F8B1Z8_CERFI</name>
<keyword evidence="2" id="KW-0472">Membrane</keyword>
<dbReference type="PANTHER" id="PTHR36205:SF1">
    <property type="entry name" value="MAJOR FACILITATOR SUPERFAMILY TRANSPORTER"/>
    <property type="match status" value="1"/>
</dbReference>
<organism evidence="3 4">
    <name type="scientific">Ceratocystis fimbriata f. sp. platani</name>
    <dbReference type="NCBI Taxonomy" id="88771"/>
    <lineage>
        <taxon>Eukaryota</taxon>
        <taxon>Fungi</taxon>
        <taxon>Dikarya</taxon>
        <taxon>Ascomycota</taxon>
        <taxon>Pezizomycotina</taxon>
        <taxon>Sordariomycetes</taxon>
        <taxon>Hypocreomycetidae</taxon>
        <taxon>Microascales</taxon>
        <taxon>Ceratocystidaceae</taxon>
        <taxon>Ceratocystis</taxon>
    </lineage>
</organism>
<evidence type="ECO:0000313" key="4">
    <source>
        <dbReference type="Proteomes" id="UP000034841"/>
    </source>
</evidence>